<evidence type="ECO:0000256" key="1">
    <source>
        <dbReference type="SAM" id="MobiDB-lite"/>
    </source>
</evidence>
<organism evidence="2 3">
    <name type="scientific">Dendrobium thyrsiflorum</name>
    <name type="common">Pinecone-like raceme dendrobium</name>
    <name type="synonym">Orchid</name>
    <dbReference type="NCBI Taxonomy" id="117978"/>
    <lineage>
        <taxon>Eukaryota</taxon>
        <taxon>Viridiplantae</taxon>
        <taxon>Streptophyta</taxon>
        <taxon>Embryophyta</taxon>
        <taxon>Tracheophyta</taxon>
        <taxon>Spermatophyta</taxon>
        <taxon>Magnoliopsida</taxon>
        <taxon>Liliopsida</taxon>
        <taxon>Asparagales</taxon>
        <taxon>Orchidaceae</taxon>
        <taxon>Epidendroideae</taxon>
        <taxon>Malaxideae</taxon>
        <taxon>Dendrobiinae</taxon>
        <taxon>Dendrobium</taxon>
    </lineage>
</organism>
<keyword evidence="3" id="KW-1185">Reference proteome</keyword>
<feature type="region of interest" description="Disordered" evidence="1">
    <location>
        <begin position="292"/>
        <end position="318"/>
    </location>
</feature>
<sequence>MGDKTLIAVMPEPNTARQCDETDLSTRGRLESRTQECGNRDVTNGSIRLEGNEREEIKGKWTGNNDIRSHLDMIRREQVIKTFSLFLKTGASLCFSGCSLFHAVRVLFGLSGAASSFFGPSSEASSCFLFFAIFTAVKMPLGDHSNSDFRKFTIKLNILEIQTQRHQIRLNPSPNRRPEAHLECSNHNLEYQTVSKYDVLISCHSQKIINRSPHFSREGGGAKKREKEEPKQRREIRVLLPLSSSSTTARTSPEPPAIIGFLPGCLKHWRKETRKRKKSSLATRLLLDHCRTSTRPPTSVGLPPRLQATPDFRPAPSDVEHSLDNRLRSFRPPLLAVNGPYDLLHRLRPEAHLEGSNHNLDYQTVSNYDVLIVKSSGSTRRIQRAQDRQNLISI</sequence>
<evidence type="ECO:0000313" key="3">
    <source>
        <dbReference type="Proteomes" id="UP001552299"/>
    </source>
</evidence>
<comment type="caution">
    <text evidence="2">The sequence shown here is derived from an EMBL/GenBank/DDBJ whole genome shotgun (WGS) entry which is preliminary data.</text>
</comment>
<feature type="region of interest" description="Disordered" evidence="1">
    <location>
        <begin position="212"/>
        <end position="234"/>
    </location>
</feature>
<gene>
    <name evidence="2" type="ORF">M5K25_015669</name>
</gene>
<protein>
    <submittedName>
        <fullName evidence="2">Uncharacterized protein</fullName>
    </submittedName>
</protein>
<proteinExistence type="predicted"/>
<feature type="compositionally biased region" description="Basic and acidic residues" evidence="1">
    <location>
        <begin position="215"/>
        <end position="234"/>
    </location>
</feature>
<dbReference type="Proteomes" id="UP001552299">
    <property type="component" value="Unassembled WGS sequence"/>
</dbReference>
<dbReference type="EMBL" id="JANQDX010000012">
    <property type="protein sequence ID" value="KAL0915266.1"/>
    <property type="molecule type" value="Genomic_DNA"/>
</dbReference>
<evidence type="ECO:0000313" key="2">
    <source>
        <dbReference type="EMBL" id="KAL0915266.1"/>
    </source>
</evidence>
<accession>A0ABD0UYC2</accession>
<name>A0ABD0UYC2_DENTH</name>
<reference evidence="2 3" key="1">
    <citation type="journal article" date="2024" name="Plant Biotechnol. J.">
        <title>Dendrobium thyrsiflorum genome and its molecular insights into genes involved in important horticultural traits.</title>
        <authorList>
            <person name="Chen B."/>
            <person name="Wang J.Y."/>
            <person name="Zheng P.J."/>
            <person name="Li K.L."/>
            <person name="Liang Y.M."/>
            <person name="Chen X.F."/>
            <person name="Zhang C."/>
            <person name="Zhao X."/>
            <person name="He X."/>
            <person name="Zhang G.Q."/>
            <person name="Liu Z.J."/>
            <person name="Xu Q."/>
        </authorList>
    </citation>
    <scope>NUCLEOTIDE SEQUENCE [LARGE SCALE GENOMIC DNA]</scope>
    <source>
        <strain evidence="2">GZMU011</strain>
    </source>
</reference>
<dbReference type="AlphaFoldDB" id="A0ABD0UYC2"/>